<gene>
    <name evidence="8" type="ORF">DJ568_00175</name>
</gene>
<dbReference type="Pfam" id="PF07980">
    <property type="entry name" value="SusD_RagB"/>
    <property type="match status" value="1"/>
</dbReference>
<dbReference type="CDD" id="cd08977">
    <property type="entry name" value="SusD"/>
    <property type="match status" value="1"/>
</dbReference>
<evidence type="ECO:0000256" key="4">
    <source>
        <dbReference type="ARBA" id="ARBA00023136"/>
    </source>
</evidence>
<evidence type="ECO:0000256" key="2">
    <source>
        <dbReference type="ARBA" id="ARBA00006275"/>
    </source>
</evidence>
<comment type="similarity">
    <text evidence="2">Belongs to the SusD family.</text>
</comment>
<sequence length="540" mass="61008">MKKSIYFILAGFLLTAGCSKSFLDQEISAKREVKNFYKTPEHIYSALMDNYSALQNDGLTNARWVFGDIGSDDALKGGESVGDAPEFEQILENRPQATNGTVRDLWVGSYNGIAKANIILSKIDGVPFPTDDAGQKLKKRYRAEALFLRAFNYWYIAMAFGDAPLLTNAVIDFADIDPKKLARKPVADIWKLVETDLAEAIPNLPSKAQLSADKQLGRATKGAGQALLAKALMFQRKYNEAVPVLKALIEDAGEYSLLNDYGRIFRSEGEFSTENIFEINFINQASGWGDDCEGSPRVVFQMSRGDWGFGFNQPTQDLADEFEPGDPRIIYTINWPQDEFKAGVPQKNDQFNPYGYSNRKIYTIESERTSDVFCSGKNEIIFRLADMYLLYAEALTQSSSADYTKAVNYVNLVRTRANQTPKVDPQRAVQQHTVEPVALPMRIFTSKEKLLQDIYHERRVELAMEEIRLWDLIRQNRTSLLAEYYKEWGVTKGFESKGDLKGKFYTQWISQLGKADYPVFPVPQSEIDASQGNLTQTNGY</sequence>
<accession>A0A367GU11</accession>
<dbReference type="OrthoDB" id="618454at2"/>
<evidence type="ECO:0000259" key="7">
    <source>
        <dbReference type="Pfam" id="PF14322"/>
    </source>
</evidence>
<dbReference type="PROSITE" id="PS51257">
    <property type="entry name" value="PROKAR_LIPOPROTEIN"/>
    <property type="match status" value="1"/>
</dbReference>
<evidence type="ECO:0000256" key="5">
    <source>
        <dbReference type="ARBA" id="ARBA00023237"/>
    </source>
</evidence>
<evidence type="ECO:0000259" key="6">
    <source>
        <dbReference type="Pfam" id="PF07980"/>
    </source>
</evidence>
<comment type="caution">
    <text evidence="8">The sequence shown here is derived from an EMBL/GenBank/DDBJ whole genome shotgun (WGS) entry which is preliminary data.</text>
</comment>
<organism evidence="8 9">
    <name type="scientific">Mucilaginibacter hurinus</name>
    <dbReference type="NCBI Taxonomy" id="2201324"/>
    <lineage>
        <taxon>Bacteria</taxon>
        <taxon>Pseudomonadati</taxon>
        <taxon>Bacteroidota</taxon>
        <taxon>Sphingobacteriia</taxon>
        <taxon>Sphingobacteriales</taxon>
        <taxon>Sphingobacteriaceae</taxon>
        <taxon>Mucilaginibacter</taxon>
    </lineage>
</organism>
<name>A0A367GU11_9SPHI</name>
<dbReference type="InterPro" id="IPR011990">
    <property type="entry name" value="TPR-like_helical_dom_sf"/>
</dbReference>
<dbReference type="InterPro" id="IPR012944">
    <property type="entry name" value="SusD_RagB_dom"/>
</dbReference>
<evidence type="ECO:0008006" key="10">
    <source>
        <dbReference type="Google" id="ProtNLM"/>
    </source>
</evidence>
<dbReference type="InterPro" id="IPR033985">
    <property type="entry name" value="SusD-like_N"/>
</dbReference>
<dbReference type="GO" id="GO:0009279">
    <property type="term" value="C:cell outer membrane"/>
    <property type="evidence" value="ECO:0007669"/>
    <property type="project" value="UniProtKB-SubCell"/>
</dbReference>
<proteinExistence type="inferred from homology"/>
<evidence type="ECO:0000256" key="1">
    <source>
        <dbReference type="ARBA" id="ARBA00004442"/>
    </source>
</evidence>
<dbReference type="Pfam" id="PF14322">
    <property type="entry name" value="SusD-like_3"/>
    <property type="match status" value="1"/>
</dbReference>
<feature type="domain" description="RagB/SusD" evidence="6">
    <location>
        <begin position="307"/>
        <end position="540"/>
    </location>
</feature>
<dbReference type="RefSeq" id="WP_114003214.1">
    <property type="nucleotide sequence ID" value="NZ_QGDC01000001.1"/>
</dbReference>
<keyword evidence="3" id="KW-0732">Signal</keyword>
<keyword evidence="4" id="KW-0472">Membrane</keyword>
<keyword evidence="5" id="KW-0998">Cell outer membrane</keyword>
<dbReference type="Gene3D" id="1.25.40.390">
    <property type="match status" value="1"/>
</dbReference>
<evidence type="ECO:0000313" key="8">
    <source>
        <dbReference type="EMBL" id="RCH56316.1"/>
    </source>
</evidence>
<evidence type="ECO:0000313" key="9">
    <source>
        <dbReference type="Proteomes" id="UP000253209"/>
    </source>
</evidence>
<dbReference type="EMBL" id="QGDC01000001">
    <property type="protein sequence ID" value="RCH56316.1"/>
    <property type="molecule type" value="Genomic_DNA"/>
</dbReference>
<feature type="domain" description="SusD-like N-terminal" evidence="7">
    <location>
        <begin position="90"/>
        <end position="230"/>
    </location>
</feature>
<dbReference type="SUPFAM" id="SSF48452">
    <property type="entry name" value="TPR-like"/>
    <property type="match status" value="1"/>
</dbReference>
<reference evidence="8 9" key="1">
    <citation type="submission" date="2018-05" db="EMBL/GenBank/DDBJ databases">
        <title>Mucilaginibacter hurinus sp. nov., isolated from briquette warehouse soil.</title>
        <authorList>
            <person name="Choi L."/>
        </authorList>
    </citation>
    <scope>NUCLEOTIDE SEQUENCE [LARGE SCALE GENOMIC DNA]</scope>
    <source>
        <strain evidence="8 9">ZR32</strain>
    </source>
</reference>
<evidence type="ECO:0000256" key="3">
    <source>
        <dbReference type="ARBA" id="ARBA00022729"/>
    </source>
</evidence>
<comment type="subcellular location">
    <subcellularLocation>
        <location evidence="1">Cell outer membrane</location>
    </subcellularLocation>
</comment>
<protein>
    <recommendedName>
        <fullName evidence="10">RagB/SusD family nutrient uptake outer membrane protein</fullName>
    </recommendedName>
</protein>
<dbReference type="Proteomes" id="UP000253209">
    <property type="component" value="Unassembled WGS sequence"/>
</dbReference>
<dbReference type="AlphaFoldDB" id="A0A367GU11"/>
<keyword evidence="9" id="KW-1185">Reference proteome</keyword>